<dbReference type="RefSeq" id="WP_016362002.1">
    <property type="nucleotide sequence ID" value="NC_009613.3"/>
</dbReference>
<evidence type="ECO:0000313" key="3">
    <source>
        <dbReference type="EMBL" id="CDF59559.1"/>
    </source>
</evidence>
<dbReference type="AlphaFoldDB" id="R7RV87"/>
<name>R7RV87_FLAPJ</name>
<sequence>MRAMNLPEFFEKYPDDASCIEGFKAKRLEMGIVCKKCEHTEHYFRKTDLKFQCKKCGSRVSLRSGTVMENSNLPFQYWMLCIELMTLSKKSFSALEMQRMLGHKRYEPIWFMMHKIRRVMSKRDEKYQLKGCIEFDEGFFERVDNKDIIKEKENENSQKSTPNKRGRGSEKQAKVLVMVESEPSISASKKGKPNRKVGYLKMVVVEDLKSETINKEVGKSVDKTASVLSDGYTGYVKLKEVITNHYVVVEPDKQKSAKIFPWVNRTISNAKKVLLGIHHNCVNQQYVQNYLDEFCYKFNRRYFGDKLSDRLMIAALETTWY</sequence>
<proteinExistence type="predicted"/>
<dbReference type="InterPro" id="IPR024445">
    <property type="entry name" value="Tnp_ISXO2-like"/>
</dbReference>
<dbReference type="Proteomes" id="UP000006394">
    <property type="component" value="Chromosome"/>
</dbReference>
<dbReference type="NCBIfam" id="NF033547">
    <property type="entry name" value="transpos_IS1595"/>
    <property type="match status" value="1"/>
</dbReference>
<dbReference type="EnsemblBacteria" id="CDF59559">
    <property type="protein sequence ID" value="CDF59559"/>
    <property type="gene ID" value="FP2536"/>
</dbReference>
<dbReference type="HOGENOM" id="CLU_044348_1_1_10"/>
<organism evidence="3 4">
    <name type="scientific">Flavobacterium psychrophilum (strain ATCC 49511 / DSM 21280 / CIP 103535 / JIP02/86)</name>
    <dbReference type="NCBI Taxonomy" id="402612"/>
    <lineage>
        <taxon>Bacteria</taxon>
        <taxon>Pseudomonadati</taxon>
        <taxon>Bacteroidota</taxon>
        <taxon>Flavobacteriia</taxon>
        <taxon>Flavobacteriales</taxon>
        <taxon>Flavobacteriaceae</taxon>
        <taxon>Flavobacterium</taxon>
    </lineage>
</organism>
<evidence type="ECO:0000259" key="2">
    <source>
        <dbReference type="SMART" id="SM01126"/>
    </source>
</evidence>
<dbReference type="InterPro" id="IPR024442">
    <property type="entry name" value="Transposase_Zn_ribbon"/>
</dbReference>
<dbReference type="Pfam" id="PF12760">
    <property type="entry name" value="Zn_ribbon_IS1595"/>
    <property type="match status" value="1"/>
</dbReference>
<dbReference type="KEGG" id="fps:FP2536"/>
<feature type="region of interest" description="Disordered" evidence="1">
    <location>
        <begin position="150"/>
        <end position="172"/>
    </location>
</feature>
<keyword evidence="4" id="KW-1185">Reference proteome</keyword>
<dbReference type="EMBL" id="AM398681">
    <property type="protein sequence ID" value="CDF59559.1"/>
    <property type="molecule type" value="Genomic_DNA"/>
</dbReference>
<dbReference type="SMART" id="SM01126">
    <property type="entry name" value="DDE_Tnp_IS1595"/>
    <property type="match status" value="1"/>
</dbReference>
<evidence type="ECO:0000256" key="1">
    <source>
        <dbReference type="SAM" id="MobiDB-lite"/>
    </source>
</evidence>
<accession>R7RV87</accession>
<dbReference type="eggNOG" id="COG3677">
    <property type="taxonomic scope" value="Bacteria"/>
</dbReference>
<dbReference type="STRING" id="402612.FP2536"/>
<protein>
    <submittedName>
        <fullName evidence="3">Transposase ISNCY family</fullName>
    </submittedName>
</protein>
<reference evidence="3 4" key="1">
    <citation type="journal article" date="2007" name="Nat. Biotechnol.">
        <title>Complete genome sequence of the fish pathogen Flavobacterium psychrophilum.</title>
        <authorList>
            <person name="Duchaud E."/>
            <person name="Boussaha M."/>
            <person name="Loux V."/>
            <person name="Bernardet J.F."/>
            <person name="Michel C."/>
            <person name="Kerouault B."/>
            <person name="Mondot S."/>
            <person name="Nicolas P."/>
            <person name="Bossy R."/>
            <person name="Caron C."/>
            <person name="Bessieres P."/>
            <person name="Gibrat J.F."/>
            <person name="Claverol S."/>
            <person name="Dumetz F."/>
            <person name="Le Henaff M."/>
            <person name="Benmansour A."/>
        </authorList>
    </citation>
    <scope>NUCLEOTIDE SEQUENCE [LARGE SCALE GENOMIC DNA]</scope>
    <source>
        <strain evidence="4">ATCC 49511 / DSM 21280 / CIP 103535 / JIP02/86</strain>
    </source>
</reference>
<feature type="domain" description="ISXO2-like transposase" evidence="2">
    <location>
        <begin position="128"/>
        <end position="299"/>
    </location>
</feature>
<dbReference type="Pfam" id="PF12762">
    <property type="entry name" value="DDE_Tnp_IS1595"/>
    <property type="match status" value="1"/>
</dbReference>
<gene>
    <name evidence="3" type="ordered locus">FP2536</name>
</gene>
<evidence type="ECO:0000313" key="4">
    <source>
        <dbReference type="Proteomes" id="UP000006394"/>
    </source>
</evidence>
<dbReference type="OrthoDB" id="1023020at2"/>